<evidence type="ECO:0000256" key="3">
    <source>
        <dbReference type="SAM" id="SignalP"/>
    </source>
</evidence>
<name>D8LG45_ECTSI</name>
<evidence type="ECO:0000313" key="4">
    <source>
        <dbReference type="EMBL" id="CBN78944.1"/>
    </source>
</evidence>
<feature type="transmembrane region" description="Helical" evidence="2">
    <location>
        <begin position="244"/>
        <end position="266"/>
    </location>
</feature>
<feature type="region of interest" description="Disordered" evidence="1">
    <location>
        <begin position="209"/>
        <end position="240"/>
    </location>
</feature>
<feature type="signal peptide" evidence="3">
    <location>
        <begin position="1"/>
        <end position="18"/>
    </location>
</feature>
<feature type="transmembrane region" description="Helical" evidence="2">
    <location>
        <begin position="85"/>
        <end position="107"/>
    </location>
</feature>
<keyword evidence="2" id="KW-0812">Transmembrane</keyword>
<reference evidence="4 5" key="1">
    <citation type="journal article" date="2010" name="Nature">
        <title>The Ectocarpus genome and the independent evolution of multicellularity in brown algae.</title>
        <authorList>
            <person name="Cock J.M."/>
            <person name="Sterck L."/>
            <person name="Rouze P."/>
            <person name="Scornet D."/>
            <person name="Allen A.E."/>
            <person name="Amoutzias G."/>
            <person name="Anthouard V."/>
            <person name="Artiguenave F."/>
            <person name="Aury J.M."/>
            <person name="Badger J.H."/>
            <person name="Beszteri B."/>
            <person name="Billiau K."/>
            <person name="Bonnet E."/>
            <person name="Bothwell J.H."/>
            <person name="Bowler C."/>
            <person name="Boyen C."/>
            <person name="Brownlee C."/>
            <person name="Carrano C.J."/>
            <person name="Charrier B."/>
            <person name="Cho G.Y."/>
            <person name="Coelho S.M."/>
            <person name="Collen J."/>
            <person name="Corre E."/>
            <person name="Da Silva C."/>
            <person name="Delage L."/>
            <person name="Delaroque N."/>
            <person name="Dittami S.M."/>
            <person name="Doulbeau S."/>
            <person name="Elias M."/>
            <person name="Farnham G."/>
            <person name="Gachon C.M."/>
            <person name="Gschloessl B."/>
            <person name="Heesch S."/>
            <person name="Jabbari K."/>
            <person name="Jubin C."/>
            <person name="Kawai H."/>
            <person name="Kimura K."/>
            <person name="Kloareg B."/>
            <person name="Kupper F.C."/>
            <person name="Lang D."/>
            <person name="Le Bail A."/>
            <person name="Leblanc C."/>
            <person name="Lerouge P."/>
            <person name="Lohr M."/>
            <person name="Lopez P.J."/>
            <person name="Martens C."/>
            <person name="Maumus F."/>
            <person name="Michel G."/>
            <person name="Miranda-Saavedra D."/>
            <person name="Morales J."/>
            <person name="Moreau H."/>
            <person name="Motomura T."/>
            <person name="Nagasato C."/>
            <person name="Napoli C.A."/>
            <person name="Nelson D.R."/>
            <person name="Nyvall-Collen P."/>
            <person name="Peters A.F."/>
            <person name="Pommier C."/>
            <person name="Potin P."/>
            <person name="Poulain J."/>
            <person name="Quesneville H."/>
            <person name="Read B."/>
            <person name="Rensing S.A."/>
            <person name="Ritter A."/>
            <person name="Rousvoal S."/>
            <person name="Samanta M."/>
            <person name="Samson G."/>
            <person name="Schroeder D.C."/>
            <person name="Segurens B."/>
            <person name="Strittmatter M."/>
            <person name="Tonon T."/>
            <person name="Tregear J.W."/>
            <person name="Valentin K."/>
            <person name="von Dassow P."/>
            <person name="Yamagishi T."/>
            <person name="Van de Peer Y."/>
            <person name="Wincker P."/>
        </authorList>
    </citation>
    <scope>NUCLEOTIDE SEQUENCE [LARGE SCALE GENOMIC DNA]</scope>
    <source>
        <strain evidence="5">Ec32 / CCAP1310/4</strain>
    </source>
</reference>
<feature type="chain" id="PRO_5003117149" evidence="3">
    <location>
        <begin position="19"/>
        <end position="312"/>
    </location>
</feature>
<feature type="compositionally biased region" description="Pro residues" evidence="1">
    <location>
        <begin position="230"/>
        <end position="240"/>
    </location>
</feature>
<dbReference type="eggNOG" id="ENOG502S0JX">
    <property type="taxonomic scope" value="Eukaryota"/>
</dbReference>
<organism evidence="4 5">
    <name type="scientific">Ectocarpus siliculosus</name>
    <name type="common">Brown alga</name>
    <name type="synonym">Conferva siliculosa</name>
    <dbReference type="NCBI Taxonomy" id="2880"/>
    <lineage>
        <taxon>Eukaryota</taxon>
        <taxon>Sar</taxon>
        <taxon>Stramenopiles</taxon>
        <taxon>Ochrophyta</taxon>
        <taxon>PX clade</taxon>
        <taxon>Phaeophyceae</taxon>
        <taxon>Ectocarpales</taxon>
        <taxon>Ectocarpaceae</taxon>
        <taxon>Ectocarpus</taxon>
    </lineage>
</organism>
<evidence type="ECO:0000256" key="2">
    <source>
        <dbReference type="SAM" id="Phobius"/>
    </source>
</evidence>
<dbReference type="AlphaFoldDB" id="D8LG45"/>
<protein>
    <submittedName>
        <fullName evidence="4">Uncharacterized protein</fullName>
    </submittedName>
</protein>
<gene>
    <name evidence="4" type="ORF">Esi_0157_0036</name>
</gene>
<dbReference type="EMBL" id="FN648120">
    <property type="protein sequence ID" value="CBN78944.1"/>
    <property type="molecule type" value="Genomic_DNA"/>
</dbReference>
<feature type="compositionally biased region" description="Low complexity" evidence="1">
    <location>
        <begin position="219"/>
        <end position="229"/>
    </location>
</feature>
<feature type="transmembrane region" description="Helical" evidence="2">
    <location>
        <begin position="119"/>
        <end position="140"/>
    </location>
</feature>
<keyword evidence="2" id="KW-1133">Transmembrane helix</keyword>
<dbReference type="Proteomes" id="UP000002630">
    <property type="component" value="Linkage Group LG23"/>
</dbReference>
<dbReference type="InParanoid" id="D8LG45"/>
<evidence type="ECO:0000256" key="1">
    <source>
        <dbReference type="SAM" id="MobiDB-lite"/>
    </source>
</evidence>
<dbReference type="OrthoDB" id="63215at2759"/>
<keyword evidence="3" id="KW-0732">Signal</keyword>
<evidence type="ECO:0000313" key="5">
    <source>
        <dbReference type="Proteomes" id="UP000002630"/>
    </source>
</evidence>
<sequence>MRRMFLTFTAVLVAVACAGLSRNAGSKFVRTRVQQGCRRNYANVATARSREKPSLDLICCTGSVEDDGVCIGGGSRTTKTLTSKLAFVIPLAALAVNAFCDWLAGGATPSRTRARWNRFLLYVAVILGRTLGLYLGLNYIQGLVQSEESSNCWYAHLRRSGKCSEHFDFADHVVLAVCQYYAIQVFELCCILREYGDFSRQAAAIASGLQRKPSPTPSSPSSSSTSSSRSPPPQPPPPLRPSPFLSVLPAAAVCAAVAGAALLLVYDTAALFHSRAETVAALVISWFVVGEPLLSLTGGAAVAAGGGGGTVC</sequence>
<dbReference type="OMA" id="AVIMFRT"/>
<proteinExistence type="predicted"/>
<keyword evidence="5" id="KW-1185">Reference proteome</keyword>
<dbReference type="PROSITE" id="PS51257">
    <property type="entry name" value="PROKAR_LIPOPROTEIN"/>
    <property type="match status" value="1"/>
</dbReference>
<keyword evidence="2" id="KW-0472">Membrane</keyword>
<dbReference type="EMBL" id="FN649748">
    <property type="protein sequence ID" value="CBN78944.1"/>
    <property type="molecule type" value="Genomic_DNA"/>
</dbReference>
<accession>D8LG45</accession>